<evidence type="ECO:0000313" key="5">
    <source>
        <dbReference type="Proteomes" id="UP000605846"/>
    </source>
</evidence>
<dbReference type="SMART" id="SM00458">
    <property type="entry name" value="RICIN"/>
    <property type="match status" value="8"/>
</dbReference>
<reference evidence="4" key="1">
    <citation type="submission" date="2020-01" db="EMBL/GenBank/DDBJ databases">
        <title>Genome Sequencing of Three Apophysomyces-Like Fungal Strains Confirms a Novel Fungal Genus in the Mucoromycota with divergent Burkholderia-like Endosymbiotic Bacteria.</title>
        <authorList>
            <person name="Stajich J.E."/>
            <person name="Macias A.M."/>
            <person name="Carter-House D."/>
            <person name="Lovett B."/>
            <person name="Kasson L.R."/>
            <person name="Berry K."/>
            <person name="Grigoriev I."/>
            <person name="Chang Y."/>
            <person name="Spatafora J."/>
            <person name="Kasson M.T."/>
        </authorList>
    </citation>
    <scope>NUCLEOTIDE SEQUENCE</scope>
    <source>
        <strain evidence="4">NRRL A-21654</strain>
    </source>
</reference>
<dbReference type="InterPro" id="IPR035992">
    <property type="entry name" value="Ricin_B-like_lectins"/>
</dbReference>
<name>A0A8H7BV09_9FUNG</name>
<dbReference type="SUPFAM" id="SSF56784">
    <property type="entry name" value="HAD-like"/>
    <property type="match status" value="1"/>
</dbReference>
<feature type="region of interest" description="Disordered" evidence="2">
    <location>
        <begin position="1283"/>
        <end position="1321"/>
    </location>
</feature>
<feature type="region of interest" description="Disordered" evidence="2">
    <location>
        <begin position="176"/>
        <end position="196"/>
    </location>
</feature>
<dbReference type="EMBL" id="JABAYA010000011">
    <property type="protein sequence ID" value="KAF7731217.1"/>
    <property type="molecule type" value="Genomic_DNA"/>
</dbReference>
<keyword evidence="5" id="KW-1185">Reference proteome</keyword>
<accession>A0A8H7BV09</accession>
<feature type="coiled-coil region" evidence="1">
    <location>
        <begin position="3588"/>
        <end position="3615"/>
    </location>
</feature>
<dbReference type="Gene3D" id="2.80.10.50">
    <property type="match status" value="6"/>
</dbReference>
<evidence type="ECO:0000259" key="3">
    <source>
        <dbReference type="SMART" id="SM00458"/>
    </source>
</evidence>
<comment type="caution">
    <text evidence="4">The sequence shown here is derived from an EMBL/GenBank/DDBJ whole genome shotgun (WGS) entry which is preliminary data.</text>
</comment>
<dbReference type="OrthoDB" id="40579at2759"/>
<keyword evidence="1" id="KW-0175">Coiled coil</keyword>
<feature type="domain" description="Ricin B lectin" evidence="3">
    <location>
        <begin position="9"/>
        <end position="149"/>
    </location>
</feature>
<feature type="domain" description="Ricin B lectin" evidence="3">
    <location>
        <begin position="706"/>
        <end position="836"/>
    </location>
</feature>
<feature type="domain" description="Ricin B lectin" evidence="3">
    <location>
        <begin position="213"/>
        <end position="345"/>
    </location>
</feature>
<evidence type="ECO:0000313" key="4">
    <source>
        <dbReference type="EMBL" id="KAF7731217.1"/>
    </source>
</evidence>
<sequence>MSGQTFPEGWFFIKNLTNGYVLMADNSSKAKGEPIVISSLRTKDFDGQLWRHGEDGRLYNKQTGFVLDVAKGNAKVGAELVQQPVSPDTQNSCQTFGISAEGHIYLTQDSNLVLGIKDSFFTRREGQRVHLQAVESKHQEHKEQRWDFVVPVSKQSILRSASSSTFESVKNAAKPLFNQNDDPRANSGPNDHGLEIPAGSFPNKPFFLKSQANGYYIGAEIDAVMNPGSRLTLDPLRTTDVESQLWTFDGTTGHIINQQSGFVLTAEGLTDDAYICQSAIDEKASLRQTWVMTREGNLCLRQDQSWVLSFKDSWFGSGRVGAHVHLQKKSITEETRRKHQKFGLVLPVFKKYTAAETASEPQGVFPEGWFFIKSQAHNLVITVLDSGTLAAQAVAVPIDMASYARQLWSYKDGFLVNKVSDMVLDVKGGSIQSGAEICQYKKKSKENTNQKWSLSVDGHIFSSANSSLVLSVKEEETARAPLLLSHKNMERKGQRWTFVLPVFKKKTASGEAVHDLPVQKSVSHHYAQYPSGWFFVKSFASTSTKEKPLVLTADEHTSAISIEHISQEHWRRQLWTYTNGGLLNFQTQTAIDVKSIAAGASLAHNRHDSKSNSQLWYINTDGYLIHGSNPSLALVTELVDDKYKLYLNEYHLVTQDHRWGLLKPEITVTNNVQTLETWSVVILKEWRRVDQRVVQKIAHQRAASPKDSFFLGAQNGLALAPEQSEAFAHVVLRKMDYNNYENFKWTFEGSYVVHCATGLVLHAADNLVNGSHLQLRAKLNQEEQRLDTRQLWYLKTDGSIVSESRPDLGLGLTYQNQQWAVQLTDVKEHGQHFAWVLLYGKYSKKYSEELKKEVSVLVSTERVVLTVTSSKTASSSERKLVTVSYGVFPDSWFYIRSKVNEKLVVTTTSTKNGTKLILANVDFKIFRRQLWHYRDDGCLVNLESDHVIDIAGGALLPGSDIILSREAFFKANRKKQLWALSVNGHIHSKSRPGLVLGPKGTTVTEGTELHLQARGALSNEAQQWTFASPVYGKQAEQGEISTIEGINAQDVNITSGERYERTTKRVVIRRWGVFPSGGFFIRSAHGRNPLALTVDQEPIKGIEGKLEYKVVLRPLALNDYKWYLWTFENDHLINVKTGLALDGSVVKGLKVEKGLRTQLHVRETSLAEAQFWSMTANGEIHCRSNEAMIIGVADSERAYVAGSQVGLREVKVKRVNVEGREESVLQSEQWLRWRFWVPKYGTKETKSTLATAAAIATEAVTSVIQGEDQKELEDEVIVQGCEEKQIEVREEHEEDDGYSSSEEEEIDESKEISATSAEQTVSKTIAANTEVTATAVESKHYTRKQSYHISDSYVLTGSEKVVRLTTYHQGAFPEGYFFIRSSYHGLVLDVLGDIKEGTRAVITPLRTSDYASQLWTFSDGFLRNLKGQGFALDAVEGANLVSGDRAHLSVEKSSEDAEDQQWEYSINGLIRLTAKRSLVLSIQELRRSDHYRFVDVFVQDEKLHPGQINARPEQHWEILVPSVIPVDQERETSVKIIEAGKVTSVTSSSSAVLAFRWLKETFEHKLTANNQWPSAEKWFFIRYGSENLFLAAHEKDKAHVGLYPVKEDEDYKRFLWVFIDGQLINYKYMLCLALNKSLEWTLADAQESADQIYTISSTGILAVKAHNASYSMRTVEKENVYQLTATTETSTESNGFQLHVPTYHDKEVEKNANVAISTALSWLRSQRTEQSNVSAISTRWAVFPHATWFFLQVGKDLVLSVQNQSTGSKLVVRKLSFQDFKTQLWTFRDGLLINYGSSLVIDVDGEISSTSSVVQSTQAGVSTQKWSLTAEGHIQLESYTRLALGYSDTLVEGTEISLISTEESSSGHAIQWKFSVPVFKKLSKINITEHSSIEHVTKAIEHGAVIEKTEELQVAVHDSSSHSSVSKEHEEHGLHDALKDIGIVAVSGAAATAAVGAASHLIKSIFLRNNKKTEQQSTSTESSQTVEQQDVSEVVLDKSSIILLTESKTIVRSWRINFISRIRQCKTQKETVTVIDESRRDLYRRLDDHIRAHASVHRMITGKSANWEVSIQQVKELYRARLFDKTLDKLKNYKEDQVVSFEELDIESSFKAASAEIDKHYEHVLAKEQERTKTKQNESTVIVGQVTESERLLITVDSIKVIVRFWFVDLYYKLAIASKKGVSEEEIRKLVTTAREELTVKLSEVKSSISKTQTVSASKVAAVEHSVTSAIERSEAFVNKEIEAIHQEKRYSLSEQEYTRIIAVTEQRLTSELKTYQSAVTAEFTQVHEEVESSRVKASSVDQKTVEAAKQIVSAKVTETKTSVISWFEQVSKEINWRLEDKANQETVKEDTLAIVDAAQIELVSKIDEAKLVLRTYDSQLSHLTQAERRRIEYSLDHVKASVLASILYFKTSIQKQNVSTEQILQHASHSFGSISQHVAAEELEETVVKITKVKKESSKVSISKEKKAETSVQKKKSTDHSKIAAIGAATAAATAAAAIAGAAISHHYEHKNEGAKIGKKTSGPQTTVVVGEKSGAVLATHDHEKISEVKHVETLMVVSEDVKVTVREWFKRLNKKVTERARHGGKDSAQDINTIVVEAQEELAIAIEKAKRATHVASGSNNASFNDTLTWVRSVAWSQSTQIKQIGTQLALTQSDEVEQQLHTLTESSLKQVYTAVDQYKSSVSGTTVASAVSSKEKYEGVDYSETVSSVLVVDKAKAYVATTVEEVKTTMTEWFSRFNGRVARRVKQGGDNVSADVAAIVKEARESLSHVIEESKSVIDQRFTAAQTKRTESETLLVQEAHKTIETTLEQVQDSILTQITEVEKVTKTEETSVAAVKILERLEEVNESAKHTIHVTFRQSETVIGQHLEAFAQSTLKEEAHEIVAVNETDSTKKSSKQEIASAGEQYGLAVVAETTEKTTRWLSGLTDRITGHLSKNSEDIDQEVANSVSSTEQELDIAFEQAKSKISSDASSADHKHLVSTIDSLKLAAKERLQQIKKTVIDHKEDRKTASEKLNQIAEQSKHELSVHYESAKKTSEKIEEEKHSVTSISEKKKEDGHDKQHSHIAEKMLVGSAAVAAGTAIAVEIAKKLKGKKTQQAQEVSKTVGTTKSVTVVKSVEDVKAKFNDWFERLTREVSVKSKQSNVSSQEIAVIVEQSKKEFIEVIKAAKTNESFSGSYQQESLEWIEKTTLIQASRVQEIATESLANTSVDVESRLQAIHVTTTSEVNVVLEKCKETTSTSSTTWVGTSIEHLQEKENAVLDIKKEVSAVVEETKASLATSFKELSKRISTRIQQGGANTHKDVSAIIEEARNDIAINTEKAKVAASKRLASSETKTYAAYISVSTLVEAANAEIEKALENTETTILTKIDRIESHVSSIDERNSSAIIEQISVIEGETTREIQETIEKSKTGFIKSAHEHFKSGHTAIRQSSLGVIKSYGTAVTVEDITATAHKWLYSLTQKVSTHAKHGESKSKEDIEAIVTKENAVILGYLEMSKHKISKSLKSETEVQELHKALESIKTTLSKASNEIKTVGVEAAVNKSSTGGIERMTELISSNEKQIRESLVTVSSISVQVEERKTDIELEQETRKVEIEKQIKRYEKTQEHKELDESTIVYHDENASVSANDVHVTVSKWFDSLIVEVSERAKKGGPSASQDIDIIVEQSVQTISKTLKAVSNNAGKSISDESSVQRFRGSLEWAKSMIIQGATQVKAVGQQAAAASSTTGGAEQMTTLAITVSQQIHTELSRYKFSSTRSETKISHSNAEKLVEHEKKKEKIASDHHVAHERMAHISEAESKLSTLIENSKVVVVGAVAELVASITRRYEQGGPNVDEDVAAIIKRGREHISETIKHTHESVITNTSSAEFEEDEVISVVQSRVQESLKLVETTVETRVNEIQETVTKKKDGSVKEKLSVILEGTKSQVVETLEVTQEESVQILRTEKDQAKATVSIVDNVENVKKTVSNWHTRLQNQITSILSSNVDKKEEKISALIEEANSEINTVIAKARVSISKDTEKVKKDEKSRKEDLLAVLDKVQATTTGEVKQIHKISTKALKDSKINVKESIASIVKTSQEKIDVDLSASTAVIVGGAAAAWAASRKHHVVDVNDNASVITEWFKHVTSSLHNSVKQNENVSQSVTQTTEHAEQELAEIIEAARVDFVQRLKQQNLDEASFNYARKHYEASLETVRATITSQISEAKKVTVEAHSNGQVEKLEEKLTALLESSKDKIKAEMGQAVVITQKKKPVGSNAKTSGSVVEVSVEEDEEMVVIGSEEVQVEEKESTVKVARSESKTSNVSVSTVSGKSTEVIAKEQVSESITQLKADVATWFAELIKKVSTRAKRGDNEAATDIEKIVEEERQHIQSIINESKKHTSHNIDVSLGEAAVASSVVSHYTSTVEWISSLTLEQVNQIQAVALQSAASKSDLTSQMHTLVAATKHQIDTALDSCISHVSEQHVIVAEKSSSSSGVTETTSAKSYITKWISSLDEKIKARIQQGGSNVEQDTVEIIKSSEAEALEVIERTKSKSSSTKVTSVEVDKEQEKHLLSVEQVRSIINAHTTSLKSVALDATSGKSVMERFEDLVTKRKDDSSHKINLEKLADLKLTLRKSKSGKSVEKSNKQVSNEQEAFAEVEKKRHALKEGVIAGTLAIGAATAAAAVVSRHKSHKDESKVHKEKQESGKVTVIYDSTESAIENTEVAISEWFAKLTTHVSDCAKAGVASSDISTIVSNARGELAAIIQNAKHAGISHLTTSSEQEQYFSKIEWIQTVASQQATQIEHVGINAAASKTDMKEHIMSLASATTHQIEIVLDQLKTTVSQKSKTSTEATEVVQAERKKLVSSKVQETRATASSWFASLSESITARISQGGSNVREDVDAIVNKAEQEMSSLFKKQTNEYDEQTRIEIDKALVEVHESITTQITEVKKSVVEVSSKEITNTQEVNETISNLIENSKQKVDSTITSIAERVTTVSSKYMLHLSYKSLNEVIAIESDKNKVVTSEISGSSKESTVSVHAESSKVENIARQATDSVHEWYGSLKQKLLHLSEREDVTEAEATAVVAEAELEMNKKMHQLKQSAVKSTSQSQDSAHHVDIFFGNLHSTVNQQLANVKASILQNQLRDKGTVKSSLEEVEMKLKQDTATHVEVVKTASTTSKKTDFKDTVQKVALGSAAVAAAAAAAVAYSAYKDHKTEKTDTHVIKAQQKVEAVEISTIEEVKTTVNEWLASVTEKVTARTQQGGENVSVEVAKIIEDAQKELDTSLSHTKATVTKSSNADSGSSVSSQRDFAATVEWIKGTALKQATQIKHIATQKNVSAVDVKSQIENLSLIMKKQISSALDVHYTAGVIVHVAGRDSQAVDMSKVRIQNTSSTQKVVVVAADESKEQVQERTRKEMTVAARETKEKFSGWLESLDEELKVTIRRGDVNVREQVQKLIESAKEQVEILVQESKSRFIEIDQTSTVVHTSSETAYLVSNAHKQALDCLDSMKTVMNFQISVLSEVVMHIDIEESEQVEERLTAVIARTKERVSHTMDQSTEIAIASAFEGKTLTWIETTELPKSFGEVRAFAFDLVGTVVDYRQTLGSVWKEIIKTKDSKLSKVNFSAFAARWYADYLEQKAKISVKQTDDELLRLTLVRRLKSLSLDNALSQSEIDQLVIVWHRLNLFDEAPIGIQRLKKQSIGYSMVSFSHGLSTSTMVDLARHGCLCWHSQFTAEMFAGSKSKTSAEAVVGGVIQLLSLNPSEVAIVSVNPAVLEIAKKLGARTVLVNRENVALKQQYDVHVDGLDLLAESVETLLEHEKVVKSSAQKEASSGRTWFQRVVSTAAEKIEQVTQG</sequence>
<feature type="domain" description="Ricin B lectin" evidence="3">
    <location>
        <begin position="367"/>
        <end position="499"/>
    </location>
</feature>
<dbReference type="Pfam" id="PF00652">
    <property type="entry name" value="Ricin_B_lectin"/>
    <property type="match status" value="1"/>
</dbReference>
<feature type="region of interest" description="Disordered" evidence="2">
    <location>
        <begin position="3025"/>
        <end position="3066"/>
    </location>
</feature>
<evidence type="ECO:0000256" key="2">
    <source>
        <dbReference type="SAM" id="MobiDB-lite"/>
    </source>
</evidence>
<feature type="region of interest" description="Disordered" evidence="2">
    <location>
        <begin position="5269"/>
        <end position="5288"/>
    </location>
</feature>
<proteinExistence type="predicted"/>
<feature type="compositionally biased region" description="Acidic residues" evidence="2">
    <location>
        <begin position="1292"/>
        <end position="1308"/>
    </location>
</feature>
<dbReference type="CDD" id="cd23454">
    <property type="entry name" value="beta-trefoil_Ricin_GllA-1"/>
    <property type="match status" value="2"/>
</dbReference>
<dbReference type="SUPFAM" id="SSF50370">
    <property type="entry name" value="Ricin B-like lectins"/>
    <property type="match status" value="8"/>
</dbReference>
<dbReference type="InterPro" id="IPR036412">
    <property type="entry name" value="HAD-like_sf"/>
</dbReference>
<organism evidence="4 5">
    <name type="scientific">Apophysomyces ossiformis</name>
    <dbReference type="NCBI Taxonomy" id="679940"/>
    <lineage>
        <taxon>Eukaryota</taxon>
        <taxon>Fungi</taxon>
        <taxon>Fungi incertae sedis</taxon>
        <taxon>Mucoromycota</taxon>
        <taxon>Mucoromycotina</taxon>
        <taxon>Mucoromycetes</taxon>
        <taxon>Mucorales</taxon>
        <taxon>Mucorineae</taxon>
        <taxon>Mucoraceae</taxon>
        <taxon>Apophysomyces</taxon>
    </lineage>
</organism>
<gene>
    <name evidence="4" type="ORF">EC973_000632</name>
</gene>
<protein>
    <recommendedName>
        <fullName evidence="3">Ricin B lectin domain-containing protein</fullName>
    </recommendedName>
</protein>
<dbReference type="InterPro" id="IPR000772">
    <property type="entry name" value="Ricin_B_lectin"/>
</dbReference>
<dbReference type="Proteomes" id="UP000605846">
    <property type="component" value="Unassembled WGS sequence"/>
</dbReference>
<feature type="domain" description="Ricin B lectin" evidence="3">
    <location>
        <begin position="1747"/>
        <end position="1875"/>
    </location>
</feature>
<feature type="domain" description="Ricin B lectin" evidence="3">
    <location>
        <begin position="537"/>
        <end position="662"/>
    </location>
</feature>
<dbReference type="Gene3D" id="3.40.50.1000">
    <property type="entry name" value="HAD superfamily/HAD-like"/>
    <property type="match status" value="1"/>
</dbReference>
<dbReference type="InterPro" id="IPR023214">
    <property type="entry name" value="HAD_sf"/>
</dbReference>
<evidence type="ECO:0000256" key="1">
    <source>
        <dbReference type="SAM" id="Coils"/>
    </source>
</evidence>
<feature type="domain" description="Ricin B lectin" evidence="3">
    <location>
        <begin position="891"/>
        <end position="1027"/>
    </location>
</feature>
<feature type="domain" description="Ricin B lectin" evidence="3">
    <location>
        <begin position="1374"/>
        <end position="1519"/>
    </location>
</feature>
<dbReference type="Gene3D" id="1.10.150.240">
    <property type="entry name" value="Putative phosphatase, domain 2"/>
    <property type="match status" value="1"/>
</dbReference>
<dbReference type="InterPro" id="IPR023198">
    <property type="entry name" value="PGP-like_dom2"/>
</dbReference>
<feature type="compositionally biased region" description="Low complexity" evidence="2">
    <location>
        <begin position="5279"/>
        <end position="5288"/>
    </location>
</feature>
<feature type="compositionally biased region" description="Polar residues" evidence="2">
    <location>
        <begin position="5269"/>
        <end position="5278"/>
    </location>
</feature>
<dbReference type="PROSITE" id="PS50231">
    <property type="entry name" value="RICIN_B_LECTIN"/>
    <property type="match status" value="5"/>
</dbReference>